<sequence length="232" mass="24744">MSTSSTSKKAGSFSTWLAKSIEIIVVSCLGLVSVATAYTSFQAALYDSQMASAYAVGQSYKTEAESMYLEANQQYVQDSQTLLRLFELNIEIQSGDANTAALAQAKADAIYTASVSDTFAEAIAAADEANAANPDAPYISAQDDEAYLAELFDPYQEQNAAAVEKITEGDRYNGLSDQLTLYTVLMALSLFLLGIAAVMKKFGTQFLIIGIAMVIFTFSAVLTATVPFVALG</sequence>
<keyword evidence="1" id="KW-0812">Transmembrane</keyword>
<evidence type="ECO:0008006" key="3">
    <source>
        <dbReference type="Google" id="ProtNLM"/>
    </source>
</evidence>
<dbReference type="AlphaFoldDB" id="A0A094SPG1"/>
<evidence type="ECO:0000256" key="1">
    <source>
        <dbReference type="SAM" id="Phobius"/>
    </source>
</evidence>
<feature type="transmembrane region" description="Helical" evidence="1">
    <location>
        <begin position="206"/>
        <end position="230"/>
    </location>
</feature>
<organism evidence="2">
    <name type="scientific">freshwater metagenome</name>
    <dbReference type="NCBI Taxonomy" id="449393"/>
    <lineage>
        <taxon>unclassified sequences</taxon>
        <taxon>metagenomes</taxon>
        <taxon>ecological metagenomes</taxon>
    </lineage>
</organism>
<proteinExistence type="predicted"/>
<dbReference type="EMBL" id="JNSL01000021">
    <property type="protein sequence ID" value="KGA20518.1"/>
    <property type="molecule type" value="Genomic_DNA"/>
</dbReference>
<name>A0A094SPG1_9ZZZZ</name>
<accession>A0A094SPG1</accession>
<gene>
    <name evidence="2" type="ORF">GM51_5115</name>
</gene>
<feature type="transmembrane region" description="Helical" evidence="1">
    <location>
        <begin position="179"/>
        <end position="199"/>
    </location>
</feature>
<reference evidence="2" key="1">
    <citation type="submission" date="2014-06" db="EMBL/GenBank/DDBJ databases">
        <title>Key roles for freshwater Actinobacteria revealed by deep metagenomic sequencing.</title>
        <authorList>
            <person name="Ghai R."/>
            <person name="Mizuno C.M."/>
            <person name="Picazo A."/>
            <person name="Camacho A."/>
            <person name="Rodriguez-Valera F."/>
        </authorList>
    </citation>
    <scope>NUCLEOTIDE SEQUENCE</scope>
</reference>
<feature type="transmembrane region" description="Helical" evidence="1">
    <location>
        <begin position="21"/>
        <end position="41"/>
    </location>
</feature>
<keyword evidence="1" id="KW-1133">Transmembrane helix</keyword>
<keyword evidence="1" id="KW-0472">Membrane</keyword>
<comment type="caution">
    <text evidence="2">The sequence shown here is derived from an EMBL/GenBank/DDBJ whole genome shotgun (WGS) entry which is preliminary data.</text>
</comment>
<evidence type="ECO:0000313" key="2">
    <source>
        <dbReference type="EMBL" id="KGA20518.1"/>
    </source>
</evidence>
<protein>
    <recommendedName>
        <fullName evidence="3">DUF4337 domain-containing protein</fullName>
    </recommendedName>
</protein>